<dbReference type="EMBL" id="KI669509">
    <property type="protein sequence ID" value="OCF32351.1"/>
    <property type="molecule type" value="Genomic_DNA"/>
</dbReference>
<organism evidence="2 3">
    <name type="scientific">Kwoniella heveanensis BCC8398</name>
    <dbReference type="NCBI Taxonomy" id="1296120"/>
    <lineage>
        <taxon>Eukaryota</taxon>
        <taxon>Fungi</taxon>
        <taxon>Dikarya</taxon>
        <taxon>Basidiomycota</taxon>
        <taxon>Agaricomycotina</taxon>
        <taxon>Tremellomycetes</taxon>
        <taxon>Tremellales</taxon>
        <taxon>Cryptococcaceae</taxon>
        <taxon>Kwoniella</taxon>
    </lineage>
</organism>
<sequence>MRYLCTVLPLLAVASPSPILKRHSGVKIQSARNGRCLSPKGEDLDNVRVVAIECDRAKTWDIVPGRGPVIRTGANLALNAGTGQDNNEVVVLKAYNAGDTIQTWYLTEDNRIAIEGGDQCLDQGDDIEGTQTYQCSPGNGNQEWRILNADGTPVGPGPNATRDNNSESEWVDNAALSVEAFGTWLTVTNAQSGSPLVLSPTLFDPAQTAVAAQQRFTINEGGTGPIQLSRDETLCIDSTGDSSSGGGLRLMTCVDADGSQTWEYKNNRLRLSQTDRCATGQVVDSQDAPGSNAGSSKVVLELCDDNRKDQEFHLEDKQTK</sequence>
<evidence type="ECO:0000313" key="2">
    <source>
        <dbReference type="EMBL" id="OCF32351.1"/>
    </source>
</evidence>
<name>A0A1B9GMY3_9TREE</name>
<dbReference type="SUPFAM" id="SSF50370">
    <property type="entry name" value="Ricin B-like lectins"/>
    <property type="match status" value="2"/>
</dbReference>
<keyword evidence="3" id="KW-1185">Reference proteome</keyword>
<dbReference type="Gene3D" id="2.80.10.50">
    <property type="match status" value="2"/>
</dbReference>
<reference evidence="3" key="2">
    <citation type="submission" date="2013-12" db="EMBL/GenBank/DDBJ databases">
        <title>Evolution of pathogenesis and genome organization in the Tremellales.</title>
        <authorList>
            <person name="Cuomo C."/>
            <person name="Litvintseva A."/>
            <person name="Heitman J."/>
            <person name="Chen Y."/>
            <person name="Sun S."/>
            <person name="Springer D."/>
            <person name="Dromer F."/>
            <person name="Young S."/>
            <person name="Zeng Q."/>
            <person name="Chapman S."/>
            <person name="Gujja S."/>
            <person name="Saif S."/>
            <person name="Birren B."/>
        </authorList>
    </citation>
    <scope>NUCLEOTIDE SEQUENCE [LARGE SCALE GENOMIC DNA]</scope>
    <source>
        <strain evidence="3">BCC8398</strain>
    </source>
</reference>
<dbReference type="Pfam" id="PF00652">
    <property type="entry name" value="Ricin_B_lectin"/>
    <property type="match status" value="2"/>
</dbReference>
<dbReference type="Proteomes" id="UP000092666">
    <property type="component" value="Unassembled WGS sequence"/>
</dbReference>
<dbReference type="PROSITE" id="PS50231">
    <property type="entry name" value="RICIN_B_LECTIN"/>
    <property type="match status" value="2"/>
</dbReference>
<evidence type="ECO:0000259" key="1">
    <source>
        <dbReference type="SMART" id="SM00458"/>
    </source>
</evidence>
<protein>
    <recommendedName>
        <fullName evidence="1">Ricin B lectin domain-containing protein</fullName>
    </recommendedName>
</protein>
<proteinExistence type="predicted"/>
<dbReference type="InterPro" id="IPR035992">
    <property type="entry name" value="Ricin_B-like_lectins"/>
</dbReference>
<dbReference type="OrthoDB" id="6770063at2759"/>
<feature type="domain" description="Ricin B lectin" evidence="1">
    <location>
        <begin position="186"/>
        <end position="315"/>
    </location>
</feature>
<gene>
    <name evidence="2" type="ORF">I316_06019</name>
</gene>
<accession>A0A1B9GMY3</accession>
<reference evidence="2 3" key="1">
    <citation type="submission" date="2013-07" db="EMBL/GenBank/DDBJ databases">
        <title>The Genome Sequence of Cryptococcus heveanensis BCC8398.</title>
        <authorList>
            <consortium name="The Broad Institute Genome Sequencing Platform"/>
            <person name="Cuomo C."/>
            <person name="Litvintseva A."/>
            <person name="Chen Y."/>
            <person name="Heitman J."/>
            <person name="Sun S."/>
            <person name="Springer D."/>
            <person name="Dromer F."/>
            <person name="Young S.K."/>
            <person name="Zeng Q."/>
            <person name="Gargeya S."/>
            <person name="Fitzgerald M."/>
            <person name="Abouelleil A."/>
            <person name="Alvarado L."/>
            <person name="Berlin A.M."/>
            <person name="Chapman S.B."/>
            <person name="Dewar J."/>
            <person name="Goldberg J."/>
            <person name="Griggs A."/>
            <person name="Gujja S."/>
            <person name="Hansen M."/>
            <person name="Howarth C."/>
            <person name="Imamovic A."/>
            <person name="Larimer J."/>
            <person name="McCowan C."/>
            <person name="Murphy C."/>
            <person name="Pearson M."/>
            <person name="Priest M."/>
            <person name="Roberts A."/>
            <person name="Saif S."/>
            <person name="Shea T."/>
            <person name="Sykes S."/>
            <person name="Wortman J."/>
            <person name="Nusbaum C."/>
            <person name="Birren B."/>
        </authorList>
    </citation>
    <scope>NUCLEOTIDE SEQUENCE [LARGE SCALE GENOMIC DNA]</scope>
    <source>
        <strain evidence="2 3">BCC8398</strain>
    </source>
</reference>
<dbReference type="AlphaFoldDB" id="A0A1B9GMY3"/>
<evidence type="ECO:0000313" key="3">
    <source>
        <dbReference type="Proteomes" id="UP000092666"/>
    </source>
</evidence>
<dbReference type="SMART" id="SM00458">
    <property type="entry name" value="RICIN"/>
    <property type="match status" value="2"/>
</dbReference>
<dbReference type="InterPro" id="IPR000772">
    <property type="entry name" value="Ricin_B_lectin"/>
</dbReference>
<feature type="domain" description="Ricin B lectin" evidence="1">
    <location>
        <begin position="24"/>
        <end position="147"/>
    </location>
</feature>